<evidence type="ECO:0000313" key="2">
    <source>
        <dbReference type="Proteomes" id="UP000214603"/>
    </source>
</evidence>
<dbReference type="RefSeq" id="WP_088604404.1">
    <property type="nucleotide sequence ID" value="NZ_NJIH01000009.1"/>
</dbReference>
<dbReference type="PANTHER" id="PTHR31793:SF24">
    <property type="entry name" value="LONG-CHAIN ACYL-COA THIOESTERASE FADM"/>
    <property type="match status" value="1"/>
</dbReference>
<dbReference type="AlphaFoldDB" id="A0A225MB82"/>
<dbReference type="OrthoDB" id="9799036at2"/>
<accession>A0A225MB82</accession>
<proteinExistence type="predicted"/>
<reference evidence="2" key="1">
    <citation type="submission" date="2017-06" db="EMBL/GenBank/DDBJ databases">
        <title>Herbaspirillum phytohormonus sp. nov., isolated from the root nodule of Robinia pseudoacacia in lead-zinc mine.</title>
        <authorList>
            <person name="Fan M."/>
            <person name="Lin Y."/>
        </authorList>
    </citation>
    <scope>NUCLEOTIDE SEQUENCE [LARGE SCALE GENOMIC DNA]</scope>
    <source>
        <strain evidence="2">SC-089</strain>
    </source>
</reference>
<organism evidence="1 2">
    <name type="scientific">Candidimonas nitroreducens</name>
    <dbReference type="NCBI Taxonomy" id="683354"/>
    <lineage>
        <taxon>Bacteria</taxon>
        <taxon>Pseudomonadati</taxon>
        <taxon>Pseudomonadota</taxon>
        <taxon>Betaproteobacteria</taxon>
        <taxon>Burkholderiales</taxon>
        <taxon>Alcaligenaceae</taxon>
        <taxon>Candidimonas</taxon>
    </lineage>
</organism>
<dbReference type="SUPFAM" id="SSF54637">
    <property type="entry name" value="Thioesterase/thiol ester dehydrase-isomerase"/>
    <property type="match status" value="1"/>
</dbReference>
<dbReference type="Gene3D" id="3.10.129.10">
    <property type="entry name" value="Hotdog Thioesterase"/>
    <property type="match status" value="1"/>
</dbReference>
<evidence type="ECO:0000313" key="1">
    <source>
        <dbReference type="EMBL" id="OWT57400.1"/>
    </source>
</evidence>
<gene>
    <name evidence="1" type="ORF">CEY11_15870</name>
</gene>
<protein>
    <submittedName>
        <fullName evidence="1">Thioesterase</fullName>
    </submittedName>
</protein>
<keyword evidence="2" id="KW-1185">Reference proteome</keyword>
<comment type="caution">
    <text evidence="1">The sequence shown here is derived from an EMBL/GenBank/DDBJ whole genome shotgun (WGS) entry which is preliminary data.</text>
</comment>
<dbReference type="InterPro" id="IPR050563">
    <property type="entry name" value="4-hydroxybenzoyl-CoA_TE"/>
</dbReference>
<sequence>MQAADSSGAPRVGATFRHAVPLRWGDQDALNHVNNTLYFRYLEETRIRLFEQAGIVLPSARVMVLAHASLDFLKPMLYPATAVVVMQLTRVGRSSIEFDVLIECEHEPGVAYAKGREVLVGTDAASGRSLPWSEQELAALARSLV</sequence>
<dbReference type="Pfam" id="PF13279">
    <property type="entry name" value="4HBT_2"/>
    <property type="match status" value="1"/>
</dbReference>
<dbReference type="GO" id="GO:0047617">
    <property type="term" value="F:fatty acyl-CoA hydrolase activity"/>
    <property type="evidence" value="ECO:0007669"/>
    <property type="project" value="TreeGrafter"/>
</dbReference>
<dbReference type="CDD" id="cd00586">
    <property type="entry name" value="4HBT"/>
    <property type="match status" value="1"/>
</dbReference>
<dbReference type="Proteomes" id="UP000214603">
    <property type="component" value="Unassembled WGS sequence"/>
</dbReference>
<dbReference type="PANTHER" id="PTHR31793">
    <property type="entry name" value="4-HYDROXYBENZOYL-COA THIOESTERASE FAMILY MEMBER"/>
    <property type="match status" value="1"/>
</dbReference>
<name>A0A225MB82_9BURK</name>
<dbReference type="InterPro" id="IPR029069">
    <property type="entry name" value="HotDog_dom_sf"/>
</dbReference>
<dbReference type="EMBL" id="NJIH01000009">
    <property type="protein sequence ID" value="OWT57400.1"/>
    <property type="molecule type" value="Genomic_DNA"/>
</dbReference>